<dbReference type="AlphaFoldDB" id="A0A9P4VK11"/>
<dbReference type="Gene3D" id="6.20.250.70">
    <property type="match status" value="1"/>
</dbReference>
<dbReference type="PANTHER" id="PTHR28155:SF1">
    <property type="entry name" value="DNA-DIRECTED RNA POLYMERASE I SUBUNIT RPA34.5-DOMAIN-CONTAINING PROTEIN"/>
    <property type="match status" value="1"/>
</dbReference>
<protein>
    <submittedName>
        <fullName evidence="2">Uncharacterized protein</fullName>
    </submittedName>
</protein>
<evidence type="ECO:0000256" key="1">
    <source>
        <dbReference type="SAM" id="MobiDB-lite"/>
    </source>
</evidence>
<feature type="compositionally biased region" description="Basic and acidic residues" evidence="1">
    <location>
        <begin position="95"/>
        <end position="111"/>
    </location>
</feature>
<feature type="region of interest" description="Disordered" evidence="1">
    <location>
        <begin position="297"/>
        <end position="433"/>
    </location>
</feature>
<dbReference type="InterPro" id="IPR013240">
    <property type="entry name" value="DNA-dir_RNA_pol1_su_RPA34"/>
</dbReference>
<comment type="caution">
    <text evidence="2">The sequence shown here is derived from an EMBL/GenBank/DDBJ whole genome shotgun (WGS) entry which is preliminary data.</text>
</comment>
<dbReference type="Pfam" id="PF08208">
    <property type="entry name" value="RNA_polI_A34"/>
    <property type="match status" value="1"/>
</dbReference>
<proteinExistence type="predicted"/>
<dbReference type="Proteomes" id="UP000799429">
    <property type="component" value="Unassembled WGS sequence"/>
</dbReference>
<evidence type="ECO:0000313" key="3">
    <source>
        <dbReference type="Proteomes" id="UP000799429"/>
    </source>
</evidence>
<dbReference type="OrthoDB" id="76224at2759"/>
<reference evidence="2" key="1">
    <citation type="journal article" date="2020" name="Stud. Mycol.">
        <title>101 Dothideomycetes genomes: a test case for predicting lifestyles and emergence of pathogens.</title>
        <authorList>
            <person name="Haridas S."/>
            <person name="Albert R."/>
            <person name="Binder M."/>
            <person name="Bloem J."/>
            <person name="Labutti K."/>
            <person name="Salamov A."/>
            <person name="Andreopoulos B."/>
            <person name="Baker S."/>
            <person name="Barry K."/>
            <person name="Bills G."/>
            <person name="Bluhm B."/>
            <person name="Cannon C."/>
            <person name="Castanera R."/>
            <person name="Culley D."/>
            <person name="Daum C."/>
            <person name="Ezra D."/>
            <person name="Gonzalez J."/>
            <person name="Henrissat B."/>
            <person name="Kuo A."/>
            <person name="Liang C."/>
            <person name="Lipzen A."/>
            <person name="Lutzoni F."/>
            <person name="Magnuson J."/>
            <person name="Mondo S."/>
            <person name="Nolan M."/>
            <person name="Ohm R."/>
            <person name="Pangilinan J."/>
            <person name="Park H.-J."/>
            <person name="Ramirez L."/>
            <person name="Alfaro M."/>
            <person name="Sun H."/>
            <person name="Tritt A."/>
            <person name="Yoshinaga Y."/>
            <person name="Zwiers L.-H."/>
            <person name="Turgeon B."/>
            <person name="Goodwin S."/>
            <person name="Spatafora J."/>
            <person name="Crous P."/>
            <person name="Grigoriev I."/>
        </authorList>
    </citation>
    <scope>NUCLEOTIDE SEQUENCE</scope>
    <source>
        <strain evidence="2">CBS 101060</strain>
    </source>
</reference>
<keyword evidence="3" id="KW-1185">Reference proteome</keyword>
<accession>A0A9P4VK11</accession>
<feature type="compositionally biased region" description="Basic and acidic residues" evidence="1">
    <location>
        <begin position="403"/>
        <end position="417"/>
    </location>
</feature>
<dbReference type="InterPro" id="IPR053263">
    <property type="entry name" value="Euk_RPA34_RNAP_subunit"/>
</dbReference>
<feature type="region of interest" description="Disordered" evidence="1">
    <location>
        <begin position="1"/>
        <end position="168"/>
    </location>
</feature>
<feature type="compositionally biased region" description="Basic and acidic residues" evidence="1">
    <location>
        <begin position="368"/>
        <end position="389"/>
    </location>
</feature>
<dbReference type="EMBL" id="MU006106">
    <property type="protein sequence ID" value="KAF2835871.1"/>
    <property type="molecule type" value="Genomic_DNA"/>
</dbReference>
<gene>
    <name evidence="2" type="ORF">M501DRAFT_305336</name>
</gene>
<name>A0A9P4VK11_9PEZI</name>
<organism evidence="2 3">
    <name type="scientific">Patellaria atrata CBS 101060</name>
    <dbReference type="NCBI Taxonomy" id="1346257"/>
    <lineage>
        <taxon>Eukaryota</taxon>
        <taxon>Fungi</taxon>
        <taxon>Dikarya</taxon>
        <taxon>Ascomycota</taxon>
        <taxon>Pezizomycotina</taxon>
        <taxon>Dothideomycetes</taxon>
        <taxon>Dothideomycetes incertae sedis</taxon>
        <taxon>Patellariales</taxon>
        <taxon>Patellariaceae</taxon>
        <taxon>Patellaria</taxon>
    </lineage>
</organism>
<feature type="compositionally biased region" description="Polar residues" evidence="1">
    <location>
        <begin position="17"/>
        <end position="37"/>
    </location>
</feature>
<dbReference type="PANTHER" id="PTHR28155">
    <property type="entry name" value="ACR243WP"/>
    <property type="match status" value="1"/>
</dbReference>
<sequence length="433" mass="47628">MAQPKVTRVPLPHEKPVTTSRVSSTPRKPTFKSQELVTVSDDESSAGSSSGRSLDSESDPEKRKNTKTPNIQNDKATEPNSPPIPSDESSESESDVEHGDGANGLRGKEQQGTKSGEGDLEERTESESSPEEVIPSKGSTRDGRNTQTVQLHPPPPYRPPTSFQSVQTSFPSSQSLDIFNPADINGKQVWYITAPATVPIHMIKQVSLERVMKGEPVIEHNGVSYGFVPADQHEQATNRLLLPTDKGYKSARYDFSSVFHLQQVAKLPQLHNTQPDGSSTTEAFAVKIVRKQPKGLKMRTKPFGFGSDAPGTIGSSDSEPEPAPRPQLRIPEAIPATISPKKRKHHSVTENGTTPEQTAKKSKKTDKKRRDVYEFDDDAVGKRTTELVKKSKKEKSKSVNGHVETKSSRKGGDERKDKEKKRKKDKAKEGARV</sequence>
<dbReference type="GO" id="GO:0006360">
    <property type="term" value="P:transcription by RNA polymerase I"/>
    <property type="evidence" value="ECO:0007669"/>
    <property type="project" value="InterPro"/>
</dbReference>
<evidence type="ECO:0000313" key="2">
    <source>
        <dbReference type="EMBL" id="KAF2835871.1"/>
    </source>
</evidence>